<proteinExistence type="predicted"/>
<evidence type="ECO:0000313" key="2">
    <source>
        <dbReference type="Proteomes" id="UP000823388"/>
    </source>
</evidence>
<comment type="caution">
    <text evidence="1">The sequence shown here is derived from an EMBL/GenBank/DDBJ whole genome shotgun (WGS) entry which is preliminary data.</text>
</comment>
<accession>A0A8T0TNN1</accession>
<evidence type="ECO:0000313" key="1">
    <source>
        <dbReference type="EMBL" id="KAG2610633.1"/>
    </source>
</evidence>
<organism evidence="1 2">
    <name type="scientific">Panicum virgatum</name>
    <name type="common">Blackwell switchgrass</name>
    <dbReference type="NCBI Taxonomy" id="38727"/>
    <lineage>
        <taxon>Eukaryota</taxon>
        <taxon>Viridiplantae</taxon>
        <taxon>Streptophyta</taxon>
        <taxon>Embryophyta</taxon>
        <taxon>Tracheophyta</taxon>
        <taxon>Spermatophyta</taxon>
        <taxon>Magnoliopsida</taxon>
        <taxon>Liliopsida</taxon>
        <taxon>Poales</taxon>
        <taxon>Poaceae</taxon>
        <taxon>PACMAD clade</taxon>
        <taxon>Panicoideae</taxon>
        <taxon>Panicodae</taxon>
        <taxon>Paniceae</taxon>
        <taxon>Panicinae</taxon>
        <taxon>Panicum</taxon>
        <taxon>Panicum sect. Hiantes</taxon>
    </lineage>
</organism>
<name>A0A8T0TNN1_PANVG</name>
<protein>
    <submittedName>
        <fullName evidence="1">Uncharacterized protein</fullName>
    </submittedName>
</protein>
<dbReference type="AlphaFoldDB" id="A0A8T0TNN1"/>
<dbReference type="Proteomes" id="UP000823388">
    <property type="component" value="Chromosome 4K"/>
</dbReference>
<keyword evidence="2" id="KW-1185">Reference proteome</keyword>
<dbReference type="EMBL" id="CM029043">
    <property type="protein sequence ID" value="KAG2610633.1"/>
    <property type="molecule type" value="Genomic_DNA"/>
</dbReference>
<reference evidence="1" key="1">
    <citation type="submission" date="2020-05" db="EMBL/GenBank/DDBJ databases">
        <title>WGS assembly of Panicum virgatum.</title>
        <authorList>
            <person name="Lovell J.T."/>
            <person name="Jenkins J."/>
            <person name="Shu S."/>
            <person name="Juenger T.E."/>
            <person name="Schmutz J."/>
        </authorList>
    </citation>
    <scope>NUCLEOTIDE SEQUENCE</scope>
    <source>
        <strain evidence="1">AP13</strain>
    </source>
</reference>
<gene>
    <name evidence="1" type="ORF">PVAP13_4KG204903</name>
</gene>
<sequence length="142" mass="16981">MFVDLMRCFPRLEKLYIQTRNVSGHNSLWHDDVIKSLDIRLKTVALRKYQGLGLHADTLDLRRPWQFPLNSMLPDTVCIDVVLLLLWHMWKARNAKIFDHVNSSPLDIIRRVLKDMDLWSCRFRRLHQDLQSWRSWLASVTN</sequence>